<comment type="caution">
    <text evidence="2">The sequence shown here is derived from an EMBL/GenBank/DDBJ whole genome shotgun (WGS) entry which is preliminary data.</text>
</comment>
<dbReference type="EMBL" id="JAGGKE010000022">
    <property type="protein sequence ID" value="MBP1903369.1"/>
    <property type="molecule type" value="Genomic_DNA"/>
</dbReference>
<evidence type="ECO:0000313" key="2">
    <source>
        <dbReference type="EMBL" id="MBP1903369.1"/>
    </source>
</evidence>
<gene>
    <name evidence="2" type="ORF">J2744_003074</name>
</gene>
<evidence type="ECO:0000256" key="1">
    <source>
        <dbReference type="SAM" id="Phobius"/>
    </source>
</evidence>
<organism evidence="2 3">
    <name type="scientific">Halorubrum trapanicum</name>
    <dbReference type="NCBI Taxonomy" id="29284"/>
    <lineage>
        <taxon>Archaea</taxon>
        <taxon>Methanobacteriati</taxon>
        <taxon>Methanobacteriota</taxon>
        <taxon>Stenosarchaea group</taxon>
        <taxon>Halobacteria</taxon>
        <taxon>Halobacteriales</taxon>
        <taxon>Haloferacaceae</taxon>
        <taxon>Halorubrum</taxon>
    </lineage>
</organism>
<accession>A0A8J7R704</accession>
<name>A0A8J7R704_9EURY</name>
<protein>
    <submittedName>
        <fullName evidence="2">Uncharacterized protein</fullName>
    </submittedName>
</protein>
<dbReference type="Proteomes" id="UP000770586">
    <property type="component" value="Unassembled WGS sequence"/>
</dbReference>
<feature type="transmembrane region" description="Helical" evidence="1">
    <location>
        <begin position="33"/>
        <end position="51"/>
    </location>
</feature>
<dbReference type="OrthoDB" id="146654at2157"/>
<sequence>MAIGRRRRFVYGVVAWMLGATVCLTLLESLELELFFVLSLIGLLVVVELTAPFNVTPRWRRRLVPVIVVGLAGFGYIVVRRILEILPEGVL</sequence>
<keyword evidence="1" id="KW-0472">Membrane</keyword>
<keyword evidence="1" id="KW-0812">Transmembrane</keyword>
<feature type="transmembrane region" description="Helical" evidence="1">
    <location>
        <begin position="9"/>
        <end position="27"/>
    </location>
</feature>
<keyword evidence="3" id="KW-1185">Reference proteome</keyword>
<evidence type="ECO:0000313" key="3">
    <source>
        <dbReference type="Proteomes" id="UP000770586"/>
    </source>
</evidence>
<keyword evidence="1" id="KW-1133">Transmembrane helix</keyword>
<dbReference type="AlphaFoldDB" id="A0A8J7R704"/>
<dbReference type="InterPro" id="IPR058357">
    <property type="entry name" value="DUF8044"/>
</dbReference>
<reference evidence="2 3" key="1">
    <citation type="submission" date="2021-03" db="EMBL/GenBank/DDBJ databases">
        <title>Genomic Encyclopedia of Type Strains, Phase IV (KMG-IV): sequencing the most valuable type-strain genomes for metagenomic binning, comparative biology and taxonomic classification.</title>
        <authorList>
            <person name="Goeker M."/>
        </authorList>
    </citation>
    <scope>NUCLEOTIDE SEQUENCE [LARGE SCALE GENOMIC DNA]</scope>
    <source>
        <strain evidence="2 3">DSM 12287</strain>
    </source>
</reference>
<feature type="transmembrane region" description="Helical" evidence="1">
    <location>
        <begin position="63"/>
        <end position="83"/>
    </location>
</feature>
<dbReference type="RefSeq" id="WP_210114044.1">
    <property type="nucleotide sequence ID" value="NZ_BAAADX010000017.1"/>
</dbReference>
<proteinExistence type="predicted"/>
<dbReference type="Pfam" id="PF26161">
    <property type="entry name" value="DUF8044"/>
    <property type="match status" value="1"/>
</dbReference>